<proteinExistence type="predicted"/>
<dbReference type="AlphaFoldDB" id="A0A0A0BAC9"/>
<dbReference type="EMBL" id="AXNT01000035">
    <property type="protein sequence ID" value="KGM02799.1"/>
    <property type="molecule type" value="Genomic_DNA"/>
</dbReference>
<evidence type="ECO:0000313" key="2">
    <source>
        <dbReference type="EMBL" id="KGM02799.1"/>
    </source>
</evidence>
<comment type="caution">
    <text evidence="2">The sequence shown here is derived from an EMBL/GenBank/DDBJ whole genome shotgun (WGS) entry which is preliminary data.</text>
</comment>
<name>A0A0A0BAC9_9CELL</name>
<dbReference type="RefSeq" id="WP_034627682.1">
    <property type="nucleotide sequence ID" value="NZ_AXNT01000035.1"/>
</dbReference>
<feature type="chain" id="PRO_5001959124" evidence="1">
    <location>
        <begin position="32"/>
        <end position="136"/>
    </location>
</feature>
<keyword evidence="1" id="KW-0732">Signal</keyword>
<organism evidence="2 3">
    <name type="scientific">Cellulomonas cellasea DSM 20118</name>
    <dbReference type="NCBI Taxonomy" id="1408250"/>
    <lineage>
        <taxon>Bacteria</taxon>
        <taxon>Bacillati</taxon>
        <taxon>Actinomycetota</taxon>
        <taxon>Actinomycetes</taxon>
        <taxon>Micrococcales</taxon>
        <taxon>Cellulomonadaceae</taxon>
        <taxon>Cellulomonas</taxon>
    </lineage>
</organism>
<sequence length="136" mass="14603">MNRVSSYVRRAVAGLAATLVLLGLGLAPAQASSGLTADIRGTCVCDSTVGEWVVTWEVTNHRDVAGTLGNVRAYPAGRALVGLPNRVEPGQTIQGTQRLQSWEYTGSIAFDINWDDGTVTYGHSWPVYIKITCHKA</sequence>
<dbReference type="Proteomes" id="UP000029833">
    <property type="component" value="Unassembled WGS sequence"/>
</dbReference>
<gene>
    <name evidence="2" type="ORF">Q760_11315</name>
</gene>
<evidence type="ECO:0000313" key="3">
    <source>
        <dbReference type="Proteomes" id="UP000029833"/>
    </source>
</evidence>
<accession>A0A0A0BAC9</accession>
<keyword evidence="3" id="KW-1185">Reference proteome</keyword>
<reference evidence="2 3" key="1">
    <citation type="submission" date="2013-10" db="EMBL/GenBank/DDBJ databases">
        <authorList>
            <person name="Wang G."/>
            <person name="Zhuang W."/>
        </authorList>
    </citation>
    <scope>NUCLEOTIDE SEQUENCE [LARGE SCALE GENOMIC DNA]</scope>
    <source>
        <strain evidence="2 3">DSM 20118</strain>
    </source>
</reference>
<dbReference type="OrthoDB" id="3297463at2"/>
<feature type="signal peptide" evidence="1">
    <location>
        <begin position="1"/>
        <end position="31"/>
    </location>
</feature>
<evidence type="ECO:0000256" key="1">
    <source>
        <dbReference type="SAM" id="SignalP"/>
    </source>
</evidence>
<protein>
    <submittedName>
        <fullName evidence="2">Uncharacterized protein</fullName>
    </submittedName>
</protein>